<dbReference type="Proteomes" id="UP000225706">
    <property type="component" value="Unassembled WGS sequence"/>
</dbReference>
<gene>
    <name evidence="2" type="ORF">AWC38_SpisGene9098</name>
</gene>
<reference evidence="3" key="1">
    <citation type="journal article" date="2017" name="bioRxiv">
        <title>Comparative analysis of the genomes of Stylophora pistillata and Acropora digitifera provides evidence for extensive differences between species of corals.</title>
        <authorList>
            <person name="Voolstra C.R."/>
            <person name="Li Y."/>
            <person name="Liew Y.J."/>
            <person name="Baumgarten S."/>
            <person name="Zoccola D."/>
            <person name="Flot J.-F."/>
            <person name="Tambutte S."/>
            <person name="Allemand D."/>
            <person name="Aranda M."/>
        </authorList>
    </citation>
    <scope>NUCLEOTIDE SEQUENCE [LARGE SCALE GENOMIC DNA]</scope>
</reference>
<dbReference type="EMBL" id="LSMT01000131">
    <property type="protein sequence ID" value="PFX26221.1"/>
    <property type="molecule type" value="Genomic_DNA"/>
</dbReference>
<evidence type="ECO:0000256" key="1">
    <source>
        <dbReference type="SAM" id="MobiDB-lite"/>
    </source>
</evidence>
<organism evidence="2 3">
    <name type="scientific">Stylophora pistillata</name>
    <name type="common">Smooth cauliflower coral</name>
    <dbReference type="NCBI Taxonomy" id="50429"/>
    <lineage>
        <taxon>Eukaryota</taxon>
        <taxon>Metazoa</taxon>
        <taxon>Cnidaria</taxon>
        <taxon>Anthozoa</taxon>
        <taxon>Hexacorallia</taxon>
        <taxon>Scleractinia</taxon>
        <taxon>Astrocoeniina</taxon>
        <taxon>Pocilloporidae</taxon>
        <taxon>Stylophora</taxon>
    </lineage>
</organism>
<keyword evidence="3" id="KW-1185">Reference proteome</keyword>
<sequence>MDLVLPQENMTSSRLPRLQQSLRIVGRQIRKLPSRIRRAARRGLERVLVRLGIKRHSERKLKLERFQSSTDKIFNVKRRGSRGAEESSGFISEEELEDEDFPPDYSNTELKMKIRPTDRGNFLTETDGPIEIEMIVFK</sequence>
<protein>
    <submittedName>
        <fullName evidence="2">Uncharacterized protein</fullName>
    </submittedName>
</protein>
<feature type="compositionally biased region" description="Acidic residues" evidence="1">
    <location>
        <begin position="92"/>
        <end position="102"/>
    </location>
</feature>
<comment type="caution">
    <text evidence="2">The sequence shown here is derived from an EMBL/GenBank/DDBJ whole genome shotgun (WGS) entry which is preliminary data.</text>
</comment>
<accession>A0A2B4S8K2</accession>
<name>A0A2B4S8K2_STYPI</name>
<feature type="region of interest" description="Disordered" evidence="1">
    <location>
        <begin position="77"/>
        <end position="108"/>
    </location>
</feature>
<dbReference type="OrthoDB" id="5978738at2759"/>
<dbReference type="AlphaFoldDB" id="A0A2B4S8K2"/>
<evidence type="ECO:0000313" key="3">
    <source>
        <dbReference type="Proteomes" id="UP000225706"/>
    </source>
</evidence>
<proteinExistence type="predicted"/>
<evidence type="ECO:0000313" key="2">
    <source>
        <dbReference type="EMBL" id="PFX26221.1"/>
    </source>
</evidence>